<organism evidence="1">
    <name type="scientific">marine metagenome</name>
    <dbReference type="NCBI Taxonomy" id="408172"/>
    <lineage>
        <taxon>unclassified sequences</taxon>
        <taxon>metagenomes</taxon>
        <taxon>ecological metagenomes</taxon>
    </lineage>
</organism>
<feature type="non-terminal residue" evidence="1">
    <location>
        <position position="25"/>
    </location>
</feature>
<accession>A0A382UKT3</accession>
<dbReference type="AlphaFoldDB" id="A0A382UKT3"/>
<evidence type="ECO:0000313" key="1">
    <source>
        <dbReference type="EMBL" id="SVD34820.1"/>
    </source>
</evidence>
<name>A0A382UKT3_9ZZZZ</name>
<proteinExistence type="predicted"/>
<reference evidence="1" key="1">
    <citation type="submission" date="2018-05" db="EMBL/GenBank/DDBJ databases">
        <authorList>
            <person name="Lanie J.A."/>
            <person name="Ng W.-L."/>
            <person name="Kazmierczak K.M."/>
            <person name="Andrzejewski T.M."/>
            <person name="Davidsen T.M."/>
            <person name="Wayne K.J."/>
            <person name="Tettelin H."/>
            <person name="Glass J.I."/>
            <person name="Rusch D."/>
            <person name="Podicherti R."/>
            <person name="Tsui H.-C.T."/>
            <person name="Winkler M.E."/>
        </authorList>
    </citation>
    <scope>NUCLEOTIDE SEQUENCE</scope>
</reference>
<protein>
    <submittedName>
        <fullName evidence="1">Uncharacterized protein</fullName>
    </submittedName>
</protein>
<sequence>MKNNSLSVLPYISTCRLHYDDPANT</sequence>
<dbReference type="EMBL" id="UINC01144974">
    <property type="protein sequence ID" value="SVD34820.1"/>
    <property type="molecule type" value="Genomic_DNA"/>
</dbReference>
<gene>
    <name evidence="1" type="ORF">METZ01_LOCUS387674</name>
</gene>